<proteinExistence type="predicted"/>
<accession>A0A512C1M3</accession>
<organism evidence="1 2">
    <name type="scientific">Microvirga aerophila</name>
    <dbReference type="NCBI Taxonomy" id="670291"/>
    <lineage>
        <taxon>Bacteria</taxon>
        <taxon>Pseudomonadati</taxon>
        <taxon>Pseudomonadota</taxon>
        <taxon>Alphaproteobacteria</taxon>
        <taxon>Hyphomicrobiales</taxon>
        <taxon>Methylobacteriaceae</taxon>
        <taxon>Microvirga</taxon>
    </lineage>
</organism>
<dbReference type="Proteomes" id="UP000321085">
    <property type="component" value="Unassembled WGS sequence"/>
</dbReference>
<protein>
    <submittedName>
        <fullName evidence="1">Uncharacterized protein</fullName>
    </submittedName>
</protein>
<name>A0A512C1M3_9HYPH</name>
<dbReference type="AlphaFoldDB" id="A0A512C1M3"/>
<reference evidence="1 2" key="1">
    <citation type="submission" date="2019-07" db="EMBL/GenBank/DDBJ databases">
        <title>Whole genome shotgun sequence of Microvirga aerophila NBRC 106136.</title>
        <authorList>
            <person name="Hosoyama A."/>
            <person name="Uohara A."/>
            <person name="Ohji S."/>
            <person name="Ichikawa N."/>
        </authorList>
    </citation>
    <scope>NUCLEOTIDE SEQUENCE [LARGE SCALE GENOMIC DNA]</scope>
    <source>
        <strain evidence="1 2">NBRC 106136</strain>
    </source>
</reference>
<keyword evidence="2" id="KW-1185">Reference proteome</keyword>
<comment type="caution">
    <text evidence="1">The sequence shown here is derived from an EMBL/GenBank/DDBJ whole genome shotgun (WGS) entry which is preliminary data.</text>
</comment>
<gene>
    <name evidence="1" type="ORF">MAE02_58220</name>
</gene>
<sequence>MGREQGASQLRDLRQIDIDPVELAVVEPLELRRQARTEAEHLSVGVTAEKVTQELIQNHTALHQASQHLPIGFEWGEIVRQTCGDCFGRWVSKAPAGKEATGERTRGKGNEQGLLDAAEIFN</sequence>
<dbReference type="EMBL" id="BJYU01000154">
    <property type="protein sequence ID" value="GEO18126.1"/>
    <property type="molecule type" value="Genomic_DNA"/>
</dbReference>
<evidence type="ECO:0000313" key="1">
    <source>
        <dbReference type="EMBL" id="GEO18126.1"/>
    </source>
</evidence>
<evidence type="ECO:0000313" key="2">
    <source>
        <dbReference type="Proteomes" id="UP000321085"/>
    </source>
</evidence>